<dbReference type="Proteomes" id="UP000199009">
    <property type="component" value="Chromosome I"/>
</dbReference>
<keyword evidence="2" id="KW-1185">Reference proteome</keyword>
<proteinExistence type="predicted"/>
<dbReference type="EMBL" id="LT629692">
    <property type="protein sequence ID" value="SDH41306.1"/>
    <property type="molecule type" value="Genomic_DNA"/>
</dbReference>
<name>A0A1G8C731_9MICO</name>
<sequence>MGEQETRPRPTEVADERTLRRWYWLKSELTTMARAAGLPTGGGKIELRERIAAHLAGRGRQPVQRIARKDALPAHLAGSTLLEPGQRCTQSLRLWLRGRIGPSFRFDATMRDAVAAGGITLDQLAGLWGEPRRSDAEPAEQFELNRFSRRWHADHPGGAHVDMLRAWRAHRALPRD</sequence>
<reference evidence="1 2" key="1">
    <citation type="submission" date="2016-10" db="EMBL/GenBank/DDBJ databases">
        <authorList>
            <person name="de Groot N.N."/>
        </authorList>
    </citation>
    <scope>NUCLEOTIDE SEQUENCE [LARGE SCALE GENOMIC DNA]</scope>
    <source>
        <strain evidence="1 2">DSM 23142</strain>
    </source>
</reference>
<organism evidence="1 2">
    <name type="scientific">Microbacterium pygmaeum</name>
    <dbReference type="NCBI Taxonomy" id="370764"/>
    <lineage>
        <taxon>Bacteria</taxon>
        <taxon>Bacillati</taxon>
        <taxon>Actinomycetota</taxon>
        <taxon>Actinomycetes</taxon>
        <taxon>Micrococcales</taxon>
        <taxon>Microbacteriaceae</taxon>
        <taxon>Microbacterium</taxon>
    </lineage>
</organism>
<dbReference type="OrthoDB" id="3185793at2"/>
<evidence type="ECO:0008006" key="3">
    <source>
        <dbReference type="Google" id="ProtNLM"/>
    </source>
</evidence>
<gene>
    <name evidence="1" type="ORF">SAMN04489810_2999</name>
</gene>
<accession>A0A1G8C731</accession>
<dbReference type="AlphaFoldDB" id="A0A1G8C731"/>
<evidence type="ECO:0000313" key="1">
    <source>
        <dbReference type="EMBL" id="SDH41306.1"/>
    </source>
</evidence>
<protein>
    <recommendedName>
        <fullName evidence="3">SAP domain-containing protein</fullName>
    </recommendedName>
</protein>
<dbReference type="Pfam" id="PF18953">
    <property type="entry name" value="SAP_new25"/>
    <property type="match status" value="1"/>
</dbReference>
<dbReference type="STRING" id="370764.SAMN04489810_2999"/>
<dbReference type="RefSeq" id="WP_091491796.1">
    <property type="nucleotide sequence ID" value="NZ_LT629692.1"/>
</dbReference>
<evidence type="ECO:0000313" key="2">
    <source>
        <dbReference type="Proteomes" id="UP000199009"/>
    </source>
</evidence>